<keyword evidence="4" id="KW-0804">Transcription</keyword>
<evidence type="ECO:0000313" key="6">
    <source>
        <dbReference type="EMBL" id="KAF5923250.1"/>
    </source>
</evidence>
<dbReference type="GO" id="GO:0003713">
    <property type="term" value="F:transcription coactivator activity"/>
    <property type="evidence" value="ECO:0007669"/>
    <property type="project" value="TreeGrafter"/>
</dbReference>
<keyword evidence="3" id="KW-0805">Transcription regulation</keyword>
<dbReference type="GO" id="GO:0000124">
    <property type="term" value="C:SAGA complex"/>
    <property type="evidence" value="ECO:0007669"/>
    <property type="project" value="TreeGrafter"/>
</dbReference>
<dbReference type="Proteomes" id="UP000551758">
    <property type="component" value="Unassembled WGS sequence"/>
</dbReference>
<dbReference type="InterPro" id="IPR051431">
    <property type="entry name" value="TFIID_subunit_9"/>
</dbReference>
<dbReference type="GO" id="GO:0046982">
    <property type="term" value="F:protein heterodimerization activity"/>
    <property type="evidence" value="ECO:0007669"/>
    <property type="project" value="InterPro"/>
</dbReference>
<proteinExistence type="inferred from homology"/>
<name>A0A7J7F5D1_DICBM</name>
<dbReference type="EMBL" id="JACDTQ010001359">
    <property type="protein sequence ID" value="KAF5923250.1"/>
    <property type="molecule type" value="Genomic_DNA"/>
</dbReference>
<dbReference type="GO" id="GO:0016251">
    <property type="term" value="F:RNA polymerase II general transcription initiation factor activity"/>
    <property type="evidence" value="ECO:0007669"/>
    <property type="project" value="TreeGrafter"/>
</dbReference>
<feature type="non-terminal residue" evidence="6">
    <location>
        <position position="1"/>
    </location>
</feature>
<dbReference type="AlphaFoldDB" id="A0A7J7F5D1"/>
<dbReference type="GO" id="GO:0051123">
    <property type="term" value="P:RNA polymerase II preinitiation complex assembly"/>
    <property type="evidence" value="ECO:0007669"/>
    <property type="project" value="TreeGrafter"/>
</dbReference>
<evidence type="ECO:0000256" key="5">
    <source>
        <dbReference type="ARBA" id="ARBA00023242"/>
    </source>
</evidence>
<evidence type="ECO:0000256" key="4">
    <source>
        <dbReference type="ARBA" id="ARBA00023163"/>
    </source>
</evidence>
<reference evidence="6 7" key="1">
    <citation type="journal article" date="2020" name="Mol. Biol. Evol.">
        <title>Interspecific Gene Flow and the Evolution of Specialization in Black and White Rhinoceros.</title>
        <authorList>
            <person name="Moodley Y."/>
            <person name="Westbury M.V."/>
            <person name="Russo I.M."/>
            <person name="Gopalakrishnan S."/>
            <person name="Rakotoarivelo A."/>
            <person name="Olsen R.A."/>
            <person name="Prost S."/>
            <person name="Tunstall T."/>
            <person name="Ryder O.A."/>
            <person name="Dalen L."/>
            <person name="Bruford M.W."/>
        </authorList>
    </citation>
    <scope>NUCLEOTIDE SEQUENCE [LARGE SCALE GENOMIC DNA]</scope>
    <source>
        <strain evidence="6">SBR-YM</strain>
        <tissue evidence="6">Skin</tissue>
    </source>
</reference>
<evidence type="ECO:0000256" key="1">
    <source>
        <dbReference type="ARBA" id="ARBA00004123"/>
    </source>
</evidence>
<organism evidence="6 7">
    <name type="scientific">Diceros bicornis minor</name>
    <name type="common">South-central black rhinoceros</name>
    <dbReference type="NCBI Taxonomy" id="77932"/>
    <lineage>
        <taxon>Eukaryota</taxon>
        <taxon>Metazoa</taxon>
        <taxon>Chordata</taxon>
        <taxon>Craniata</taxon>
        <taxon>Vertebrata</taxon>
        <taxon>Euteleostomi</taxon>
        <taxon>Mammalia</taxon>
        <taxon>Eutheria</taxon>
        <taxon>Laurasiatheria</taxon>
        <taxon>Perissodactyla</taxon>
        <taxon>Rhinocerotidae</taxon>
        <taxon>Diceros</taxon>
    </lineage>
</organism>
<dbReference type="SUPFAM" id="SSF47113">
    <property type="entry name" value="Histone-fold"/>
    <property type="match status" value="1"/>
</dbReference>
<dbReference type="InterPro" id="IPR009072">
    <property type="entry name" value="Histone-fold"/>
</dbReference>
<sequence>GAWWGGAGGRDRQGTLGVGKTTLGKELVSTGLKYIYVGDLAGEVCSPDIMESSKMASPKSMVKDAEMMAQIPKHREITEYEARVTSQILQFAFQFVTTILDDAKIYSTHAKKTVDADDMRLAIGRCPDQKNNSSMVKCWLSRPSAPSVGTPTPQTMSVSAKVGTPTSLTGQRFTMQMVTSQFQAVKTSIPATSPVQNVLINLS</sequence>
<dbReference type="PANTHER" id="PTHR48068:SF3">
    <property type="entry name" value="TRANSCRIPTION INITIATION FACTOR TFIID SUBUNIT 9"/>
    <property type="match status" value="1"/>
</dbReference>
<accession>A0A7J7F5D1</accession>
<protein>
    <submittedName>
        <fullName evidence="6">Uncharacterized protein</fullName>
    </submittedName>
</protein>
<evidence type="ECO:0000256" key="2">
    <source>
        <dbReference type="ARBA" id="ARBA00007646"/>
    </source>
</evidence>
<comment type="subcellular location">
    <subcellularLocation>
        <location evidence="1">Nucleus</location>
    </subcellularLocation>
</comment>
<gene>
    <name evidence="6" type="ORF">HPG69_012340</name>
</gene>
<keyword evidence="5" id="KW-0539">Nucleus</keyword>
<dbReference type="PANTHER" id="PTHR48068">
    <property type="entry name" value="TAF9 RNA POLYMERASE II, TATA BOX-BINDING PROTEIN (TBP)-ASSOCIATED FACTOR"/>
    <property type="match status" value="1"/>
</dbReference>
<comment type="caution">
    <text evidence="6">The sequence shown here is derived from an EMBL/GenBank/DDBJ whole genome shotgun (WGS) entry which is preliminary data.</text>
</comment>
<comment type="similarity">
    <text evidence="2">Belongs to the TAF9 family.</text>
</comment>
<dbReference type="Pfam" id="PF02291">
    <property type="entry name" value="TFIID-31kDa"/>
    <property type="match status" value="1"/>
</dbReference>
<dbReference type="GO" id="GO:0005669">
    <property type="term" value="C:transcription factor TFIID complex"/>
    <property type="evidence" value="ECO:0007669"/>
    <property type="project" value="TreeGrafter"/>
</dbReference>
<evidence type="ECO:0000256" key="3">
    <source>
        <dbReference type="ARBA" id="ARBA00023015"/>
    </source>
</evidence>
<keyword evidence="7" id="KW-1185">Reference proteome</keyword>
<dbReference type="GO" id="GO:0033276">
    <property type="term" value="C:transcription factor TFTC complex"/>
    <property type="evidence" value="ECO:0007669"/>
    <property type="project" value="TreeGrafter"/>
</dbReference>
<dbReference type="InterPro" id="IPR003162">
    <property type="entry name" value="TFIID-31"/>
</dbReference>
<dbReference type="Gene3D" id="1.10.20.10">
    <property type="entry name" value="Histone, subunit A"/>
    <property type="match status" value="1"/>
</dbReference>
<evidence type="ECO:0000313" key="7">
    <source>
        <dbReference type="Proteomes" id="UP000551758"/>
    </source>
</evidence>